<accession>A0A2I0BGB3</accession>
<name>A0A2I0BGB3_9ASPA</name>
<dbReference type="AlphaFoldDB" id="A0A2I0BGB3"/>
<dbReference type="SUPFAM" id="SSF81923">
    <property type="entry name" value="Double Clp-N motif"/>
    <property type="match status" value="1"/>
</dbReference>
<dbReference type="Pfam" id="PF02861">
    <property type="entry name" value="Clp_N"/>
    <property type="match status" value="1"/>
</dbReference>
<sequence>MRAGSCAVHQSLTLEAAAVVKQAVSLARRRGHAQVTPLHVASAMLSSSPGLLRSACTQSHSHPLQCKALELCFNVALNRLPAASSSGLILGHHRNISLSNALVAAFKRAQAHLRRGSVDGQQPPLLAVKIELEQLVISILDDPSVSRVMREAGFSSAQVKSNVEQAVSSSDLPCSKNHNPNPNFINPAGESIVEALSGEKKRGVVVVGETLAAAEAAVKELTGKLDKGEVPEDLRSLRLIEVRLSAVGEMGTAEEVGMKVEEMMSMVRRCCLERRALMHLGDLKWVSEYWEKRRDFYGPVEKMIREIGKMVSVGFGGENRLLGVATYGTYRRCREGNPSLEMLLGLHPLPITSNCSEIQSHLSSSTRREVITTGSSNHSSLSCSLPSWLQHHKEEKRKENINSPDINHYSSLPPSSSSNYYDQLNSSMLQTSTQTWRISLSTNVEPGSTPTSIAFSPESRSSNPNPNPNSASSSGTMEVEYHAPRFKELSAENLKLLCNALERQVPWQEEIVADIASTVLQCRSGMLCRRRGGGGRRRRRVDGSPTWLLLSGNDAEGKEKIARELAVVVFRSHKNFILVERLVQSNYSYVERLAELVRENCHRVILMEDVEQLDYLSRRSIRDSIESGKIQAGSSGDHEDSSTTGDAIFILSCKSFESMAAGCSPPVPVKKKKELEGYEEVSSSAVCLDLNMTAEELDHDDEEDCPSDDLGIVDAVDGIFSLNVDDTCAS</sequence>
<dbReference type="Proteomes" id="UP000236161">
    <property type="component" value="Unassembled WGS sequence"/>
</dbReference>
<keyword evidence="7" id="KW-1185">Reference proteome</keyword>
<proteinExistence type="inferred from homology"/>
<feature type="compositionally biased region" description="Polar residues" evidence="4">
    <location>
        <begin position="442"/>
        <end position="454"/>
    </location>
</feature>
<feature type="region of interest" description="Disordered" evidence="4">
    <location>
        <begin position="394"/>
        <end position="414"/>
    </location>
</feature>
<dbReference type="InterPro" id="IPR051650">
    <property type="entry name" value="SL_signaling_regulator"/>
</dbReference>
<evidence type="ECO:0000313" key="6">
    <source>
        <dbReference type="EMBL" id="PKA66816.1"/>
    </source>
</evidence>
<dbReference type="EMBL" id="KZ451885">
    <property type="protein sequence ID" value="PKA66816.1"/>
    <property type="molecule type" value="Genomic_DNA"/>
</dbReference>
<dbReference type="InterPro" id="IPR036628">
    <property type="entry name" value="Clp_N_dom_sf"/>
</dbReference>
<organism evidence="6 7">
    <name type="scientific">Apostasia shenzhenica</name>
    <dbReference type="NCBI Taxonomy" id="1088818"/>
    <lineage>
        <taxon>Eukaryota</taxon>
        <taxon>Viridiplantae</taxon>
        <taxon>Streptophyta</taxon>
        <taxon>Embryophyta</taxon>
        <taxon>Tracheophyta</taxon>
        <taxon>Spermatophyta</taxon>
        <taxon>Magnoliopsida</taxon>
        <taxon>Liliopsida</taxon>
        <taxon>Asparagales</taxon>
        <taxon>Orchidaceae</taxon>
        <taxon>Apostasioideae</taxon>
        <taxon>Apostasia</taxon>
    </lineage>
</organism>
<dbReference type="PANTHER" id="PTHR43572:SF31">
    <property type="entry name" value="PROTEIN SMAX1-LIKE 3"/>
    <property type="match status" value="1"/>
</dbReference>
<dbReference type="Pfam" id="PF23569">
    <property type="entry name" value="NBD_SMAX1"/>
    <property type="match status" value="1"/>
</dbReference>
<evidence type="ECO:0000256" key="1">
    <source>
        <dbReference type="ARBA" id="ARBA00008675"/>
    </source>
</evidence>
<dbReference type="PANTHER" id="PTHR43572">
    <property type="entry name" value="CHAPERONE PROTEIN CLPD, CHLOROPLASTIC"/>
    <property type="match status" value="1"/>
</dbReference>
<dbReference type="Gene3D" id="3.40.50.300">
    <property type="entry name" value="P-loop containing nucleotide triphosphate hydrolases"/>
    <property type="match status" value="1"/>
</dbReference>
<feature type="domain" description="Clp R" evidence="5">
    <location>
        <begin position="8"/>
        <end position="170"/>
    </location>
</feature>
<evidence type="ECO:0000256" key="4">
    <source>
        <dbReference type="SAM" id="MobiDB-lite"/>
    </source>
</evidence>
<protein>
    <submittedName>
        <fullName evidence="6">Chaperone protein ClpB1</fullName>
    </submittedName>
</protein>
<dbReference type="OrthoDB" id="750498at2759"/>
<comment type="similarity">
    <text evidence="1">Belongs to the ClpA/ClpB family.</text>
</comment>
<evidence type="ECO:0000256" key="2">
    <source>
        <dbReference type="ARBA" id="ARBA00022737"/>
    </source>
</evidence>
<feature type="region of interest" description="Disordered" evidence="4">
    <location>
        <begin position="442"/>
        <end position="478"/>
    </location>
</feature>
<evidence type="ECO:0000256" key="3">
    <source>
        <dbReference type="PROSITE-ProRule" id="PRU01251"/>
    </source>
</evidence>
<dbReference type="Gene3D" id="1.10.1780.10">
    <property type="entry name" value="Clp, N-terminal domain"/>
    <property type="match status" value="1"/>
</dbReference>
<keyword evidence="2 3" id="KW-0677">Repeat</keyword>
<dbReference type="InterPro" id="IPR027417">
    <property type="entry name" value="P-loop_NTPase"/>
</dbReference>
<evidence type="ECO:0000259" key="5">
    <source>
        <dbReference type="PROSITE" id="PS51903"/>
    </source>
</evidence>
<dbReference type="STRING" id="1088818.A0A2I0BGB3"/>
<dbReference type="PROSITE" id="PS51903">
    <property type="entry name" value="CLP_R"/>
    <property type="match status" value="1"/>
</dbReference>
<reference evidence="6 7" key="1">
    <citation type="journal article" date="2017" name="Nature">
        <title>The Apostasia genome and the evolution of orchids.</title>
        <authorList>
            <person name="Zhang G.Q."/>
            <person name="Liu K.W."/>
            <person name="Li Z."/>
            <person name="Lohaus R."/>
            <person name="Hsiao Y.Y."/>
            <person name="Niu S.C."/>
            <person name="Wang J.Y."/>
            <person name="Lin Y.C."/>
            <person name="Xu Q."/>
            <person name="Chen L.J."/>
            <person name="Yoshida K."/>
            <person name="Fujiwara S."/>
            <person name="Wang Z.W."/>
            <person name="Zhang Y.Q."/>
            <person name="Mitsuda N."/>
            <person name="Wang M."/>
            <person name="Liu G.H."/>
            <person name="Pecoraro L."/>
            <person name="Huang H.X."/>
            <person name="Xiao X.J."/>
            <person name="Lin M."/>
            <person name="Wu X.Y."/>
            <person name="Wu W.L."/>
            <person name="Chen Y.Y."/>
            <person name="Chang S.B."/>
            <person name="Sakamoto S."/>
            <person name="Ohme-Takagi M."/>
            <person name="Yagi M."/>
            <person name="Zeng S.J."/>
            <person name="Shen C.Y."/>
            <person name="Yeh C.M."/>
            <person name="Luo Y.B."/>
            <person name="Tsai W.C."/>
            <person name="Van de Peer Y."/>
            <person name="Liu Z.J."/>
        </authorList>
    </citation>
    <scope>NUCLEOTIDE SEQUENCE [LARGE SCALE GENOMIC DNA]</scope>
    <source>
        <strain evidence="7">cv. Shenzhen</strain>
        <tissue evidence="6">Stem</tissue>
    </source>
</reference>
<evidence type="ECO:0000313" key="7">
    <source>
        <dbReference type="Proteomes" id="UP000236161"/>
    </source>
</evidence>
<feature type="compositionally biased region" description="Low complexity" evidence="4">
    <location>
        <begin position="456"/>
        <end position="474"/>
    </location>
</feature>
<dbReference type="InterPro" id="IPR004176">
    <property type="entry name" value="Clp_R_N"/>
</dbReference>
<dbReference type="InterPro" id="IPR058680">
    <property type="entry name" value="NBD_SMAX1-like"/>
</dbReference>
<gene>
    <name evidence="6" type="primary">CLPB1</name>
    <name evidence="6" type="ORF">AXF42_Ash003472</name>
</gene>